<feature type="region of interest" description="Disordered" evidence="1">
    <location>
        <begin position="32"/>
        <end position="63"/>
    </location>
</feature>
<reference evidence="2 3" key="1">
    <citation type="submission" date="2024-01" db="EMBL/GenBank/DDBJ databases">
        <title>The genome of the rayed Mediterranean limpet Patella caerulea (Linnaeus, 1758).</title>
        <authorList>
            <person name="Anh-Thu Weber A."/>
            <person name="Halstead-Nussloch G."/>
        </authorList>
    </citation>
    <scope>NUCLEOTIDE SEQUENCE [LARGE SCALE GENOMIC DNA]</scope>
    <source>
        <strain evidence="2">AATW-2023a</strain>
        <tissue evidence="2">Whole specimen</tissue>
    </source>
</reference>
<evidence type="ECO:0000313" key="2">
    <source>
        <dbReference type="EMBL" id="KAK6165195.1"/>
    </source>
</evidence>
<evidence type="ECO:0000256" key="1">
    <source>
        <dbReference type="SAM" id="MobiDB-lite"/>
    </source>
</evidence>
<evidence type="ECO:0000313" key="3">
    <source>
        <dbReference type="Proteomes" id="UP001347796"/>
    </source>
</evidence>
<sequence>MAMLAVNSNVGLSSQNGKADIIKTIVESKNEGRVTTEKVDESPQRTVFEGNIPGDATGPNPLTEENEKLKQEIKKLKQENEMLKKVKGRKNELKSDSQPVIIPLTKRRGRMAKEDRMKFIVHLPFLIDELHPKDLIDMMFSKFLITKTKKKNSAHTLYLSSQ</sequence>
<protein>
    <submittedName>
        <fullName evidence="2">Uncharacterized protein</fullName>
    </submittedName>
</protein>
<name>A0AAN8IUN4_PATCE</name>
<organism evidence="2 3">
    <name type="scientific">Patella caerulea</name>
    <name type="common">Rayed Mediterranean limpet</name>
    <dbReference type="NCBI Taxonomy" id="87958"/>
    <lineage>
        <taxon>Eukaryota</taxon>
        <taxon>Metazoa</taxon>
        <taxon>Spiralia</taxon>
        <taxon>Lophotrochozoa</taxon>
        <taxon>Mollusca</taxon>
        <taxon>Gastropoda</taxon>
        <taxon>Patellogastropoda</taxon>
        <taxon>Patelloidea</taxon>
        <taxon>Patellidae</taxon>
        <taxon>Patella</taxon>
    </lineage>
</organism>
<dbReference type="Proteomes" id="UP001347796">
    <property type="component" value="Unassembled WGS sequence"/>
</dbReference>
<dbReference type="AlphaFoldDB" id="A0AAN8IUN4"/>
<proteinExistence type="predicted"/>
<dbReference type="EMBL" id="JAZGQO010000023">
    <property type="protein sequence ID" value="KAK6165195.1"/>
    <property type="molecule type" value="Genomic_DNA"/>
</dbReference>
<keyword evidence="3" id="KW-1185">Reference proteome</keyword>
<feature type="compositionally biased region" description="Basic and acidic residues" evidence="1">
    <location>
        <begin position="32"/>
        <end position="43"/>
    </location>
</feature>
<comment type="caution">
    <text evidence="2">The sequence shown here is derived from an EMBL/GenBank/DDBJ whole genome shotgun (WGS) entry which is preliminary data.</text>
</comment>
<gene>
    <name evidence="2" type="ORF">SNE40_023579</name>
</gene>
<accession>A0AAN8IUN4</accession>